<feature type="region of interest" description="Disordered" evidence="3">
    <location>
        <begin position="380"/>
        <end position="524"/>
    </location>
</feature>
<dbReference type="AlphaFoldDB" id="A0A8B7XVD2"/>
<feature type="region of interest" description="Disordered" evidence="3">
    <location>
        <begin position="187"/>
        <end position="246"/>
    </location>
</feature>
<dbReference type="Pfam" id="PF15301">
    <property type="entry name" value="SLAIN"/>
    <property type="match status" value="1"/>
</dbReference>
<dbReference type="RefSeq" id="XP_022084814.1">
    <property type="nucleotide sequence ID" value="XM_022229122.1"/>
</dbReference>
<proteinExistence type="inferred from homology"/>
<evidence type="ECO:0000313" key="4">
    <source>
        <dbReference type="Proteomes" id="UP000694845"/>
    </source>
</evidence>
<feature type="compositionally biased region" description="Low complexity" evidence="3">
    <location>
        <begin position="407"/>
        <end position="420"/>
    </location>
</feature>
<dbReference type="KEGG" id="aplc:110976113"/>
<keyword evidence="2" id="KW-0175">Coiled coil</keyword>
<protein>
    <submittedName>
        <fullName evidence="5">SLAIN motif-containing protein 2-like isoform X1</fullName>
    </submittedName>
</protein>
<comment type="similarity">
    <text evidence="1">Belongs to the SLAIN motif-containing family.</text>
</comment>
<dbReference type="PANTHER" id="PTHR22406:SF7">
    <property type="entry name" value="NASCENT POLYPEPTIDE-ASSOCIATED COMPLEX SUBUNIT ALPHA, MUSCLE-SPECIFIC FORM"/>
    <property type="match status" value="1"/>
</dbReference>
<dbReference type="GO" id="GO:0031116">
    <property type="term" value="P:positive regulation of microtubule polymerization"/>
    <property type="evidence" value="ECO:0007669"/>
    <property type="project" value="TreeGrafter"/>
</dbReference>
<accession>A0A8B7XVD2</accession>
<feature type="compositionally biased region" description="Basic and acidic residues" evidence="3">
    <location>
        <begin position="220"/>
        <end position="241"/>
    </location>
</feature>
<dbReference type="GO" id="GO:0007020">
    <property type="term" value="P:microtubule nucleation"/>
    <property type="evidence" value="ECO:0007669"/>
    <property type="project" value="TreeGrafter"/>
</dbReference>
<feature type="compositionally biased region" description="Basic and acidic residues" evidence="3">
    <location>
        <begin position="306"/>
        <end position="319"/>
    </location>
</feature>
<dbReference type="Proteomes" id="UP000694845">
    <property type="component" value="Unplaced"/>
</dbReference>
<dbReference type="GeneID" id="110976113"/>
<dbReference type="OMA" id="DSWSEGC"/>
<feature type="compositionally biased region" description="Polar residues" evidence="3">
    <location>
        <begin position="269"/>
        <end position="291"/>
    </location>
</feature>
<sequence>METQVDPEAEVKKLQSLVKKLEKQNELLRSRAGGIGGDKIQTTPQNSRVRNKMAISSSHSLDLTNHSNDRTPNSLENGTTDKDRANYSLLDDSVQLLDSEISDMMNEEEDSWLYVSPLRVLTPEERSVNVYDWIRQDLDHPSDEMESAKRSLQAKLDELARAQRNSVGTNSLVIKQPVMVDASVGVGRLESSPSPSPTSVHPGASAPTHFPYQSSTTPRTKGEAERRERERRISGDRKSSEELGYSKLEDVTDVQILAKMQEESLRQAMHQSPSNSPRRATTGVSPASSENTLHKPASRTNSHGSNADKDEAHEAHVEASTKTSTVVRRRPSLERMKKGEGDTRRYSYGAKMTPNHTSDNGDSITIAELQKLALERQAVHKGSLPNLNRTYTKETSSPPSAAPQPMPSTTTTPTSTTPATNHSDPTETRLKHPTSPSPTRSLPSPGKASGLKQPSPSKMRNASPQRSGIPVRSSASAERSGIPRPRSAVLSPRSQMLVPGNRSSLTMPRRSTKSKDDAWKDGCY</sequence>
<evidence type="ECO:0000256" key="3">
    <source>
        <dbReference type="SAM" id="MobiDB-lite"/>
    </source>
</evidence>
<feature type="compositionally biased region" description="Polar residues" evidence="3">
    <location>
        <begin position="452"/>
        <end position="466"/>
    </location>
</feature>
<dbReference type="OrthoDB" id="10033373at2759"/>
<feature type="compositionally biased region" description="Polar residues" evidence="3">
    <location>
        <begin position="385"/>
        <end position="394"/>
    </location>
</feature>
<evidence type="ECO:0000256" key="1">
    <source>
        <dbReference type="ARBA" id="ARBA00006652"/>
    </source>
</evidence>
<feature type="compositionally biased region" description="Basic and acidic residues" evidence="3">
    <location>
        <begin position="513"/>
        <end position="524"/>
    </location>
</feature>
<feature type="compositionally biased region" description="Polar residues" evidence="3">
    <location>
        <begin position="354"/>
        <end position="363"/>
    </location>
</feature>
<dbReference type="PANTHER" id="PTHR22406">
    <property type="entry name" value="NASCENT POLYPEPTIDE-ASSOCIATED COMPLEX SUBUNIT ALPHA, MUSCLE-SPECIFIC FORM"/>
    <property type="match status" value="1"/>
</dbReference>
<dbReference type="InterPro" id="IPR026179">
    <property type="entry name" value="Slain"/>
</dbReference>
<evidence type="ECO:0000256" key="2">
    <source>
        <dbReference type="ARBA" id="ARBA00023054"/>
    </source>
</evidence>
<organism evidence="4 5">
    <name type="scientific">Acanthaster planci</name>
    <name type="common">Crown-of-thorns starfish</name>
    <dbReference type="NCBI Taxonomy" id="133434"/>
    <lineage>
        <taxon>Eukaryota</taxon>
        <taxon>Metazoa</taxon>
        <taxon>Echinodermata</taxon>
        <taxon>Eleutherozoa</taxon>
        <taxon>Asterozoa</taxon>
        <taxon>Asteroidea</taxon>
        <taxon>Valvatacea</taxon>
        <taxon>Valvatida</taxon>
        <taxon>Acanthasteridae</taxon>
        <taxon>Acanthaster</taxon>
    </lineage>
</organism>
<feature type="compositionally biased region" description="Low complexity" evidence="3">
    <location>
        <begin position="433"/>
        <end position="445"/>
    </location>
</feature>
<evidence type="ECO:0000313" key="5">
    <source>
        <dbReference type="RefSeq" id="XP_022084814.1"/>
    </source>
</evidence>
<feature type="region of interest" description="Disordered" evidence="3">
    <location>
        <begin position="29"/>
        <end position="84"/>
    </location>
</feature>
<gene>
    <name evidence="5" type="primary">LOC110976113</name>
</gene>
<dbReference type="GO" id="GO:0035371">
    <property type="term" value="C:microtubule plus-end"/>
    <property type="evidence" value="ECO:0007669"/>
    <property type="project" value="TreeGrafter"/>
</dbReference>
<dbReference type="GO" id="GO:0031122">
    <property type="term" value="P:cytoplasmic microtubule organization"/>
    <property type="evidence" value="ECO:0007669"/>
    <property type="project" value="TreeGrafter"/>
</dbReference>
<feature type="compositionally biased region" description="Basic and acidic residues" evidence="3">
    <location>
        <begin position="331"/>
        <end position="345"/>
    </location>
</feature>
<keyword evidence="4" id="KW-1185">Reference proteome</keyword>
<name>A0A8B7XVD2_ACAPL</name>
<feature type="region of interest" description="Disordered" evidence="3">
    <location>
        <begin position="259"/>
        <end position="364"/>
    </location>
</feature>
<reference evidence="5" key="1">
    <citation type="submission" date="2025-08" db="UniProtKB">
        <authorList>
            <consortium name="RefSeq"/>
        </authorList>
    </citation>
    <scope>IDENTIFICATION</scope>
</reference>
<feature type="compositionally biased region" description="Polar residues" evidence="3">
    <location>
        <begin position="40"/>
        <end position="78"/>
    </location>
</feature>